<name>Q3STG7_NITWN</name>
<keyword evidence="2" id="KW-0812">Transmembrane</keyword>
<evidence type="ECO:0000256" key="1">
    <source>
        <dbReference type="SAM" id="MobiDB-lite"/>
    </source>
</evidence>
<evidence type="ECO:0000313" key="4">
    <source>
        <dbReference type="Proteomes" id="UP000002531"/>
    </source>
</evidence>
<organism evidence="3 4">
    <name type="scientific">Nitrobacter winogradskyi (strain ATCC 25391 / DSM 10237 / CIP 104748 / NCIMB 11846 / Nb-255)</name>
    <dbReference type="NCBI Taxonomy" id="323098"/>
    <lineage>
        <taxon>Bacteria</taxon>
        <taxon>Pseudomonadati</taxon>
        <taxon>Pseudomonadota</taxon>
        <taxon>Alphaproteobacteria</taxon>
        <taxon>Hyphomicrobiales</taxon>
        <taxon>Nitrobacteraceae</taxon>
        <taxon>Nitrobacter</taxon>
    </lineage>
</organism>
<keyword evidence="2" id="KW-1133">Transmembrane helix</keyword>
<feature type="transmembrane region" description="Helical" evidence="2">
    <location>
        <begin position="40"/>
        <end position="60"/>
    </location>
</feature>
<feature type="region of interest" description="Disordered" evidence="1">
    <location>
        <begin position="1"/>
        <end position="23"/>
    </location>
</feature>
<evidence type="ECO:0000256" key="2">
    <source>
        <dbReference type="SAM" id="Phobius"/>
    </source>
</evidence>
<sequence>MRRSRAATAWSEPSLTRKGRKGRKTAMSDLIRIFSDRGDLAHLALFLWASAASAGLLFALRELSAASRRFDDFVRELQRFNRTAHRRAENIKEDLD</sequence>
<dbReference type="KEGG" id="nwi:Nwi_1162"/>
<dbReference type="HOGENOM" id="CLU_2356886_0_0_5"/>
<dbReference type="AlphaFoldDB" id="Q3STG7"/>
<evidence type="ECO:0000313" key="3">
    <source>
        <dbReference type="EMBL" id="ABA04424.1"/>
    </source>
</evidence>
<protein>
    <submittedName>
        <fullName evidence="3">Uncharacterized protein</fullName>
    </submittedName>
</protein>
<gene>
    <name evidence="3" type="ordered locus">Nwi_1162</name>
</gene>
<dbReference type="EMBL" id="CP000115">
    <property type="protein sequence ID" value="ABA04424.1"/>
    <property type="molecule type" value="Genomic_DNA"/>
</dbReference>
<keyword evidence="2" id="KW-0472">Membrane</keyword>
<accession>Q3STG7</accession>
<proteinExistence type="predicted"/>
<reference evidence="3 4" key="1">
    <citation type="journal article" date="2006" name="Appl. Environ. Microbiol.">
        <title>Genome sequence of the chemolithoautotrophic nitrite-oxidizing bacterium Nitrobacter winogradskyi Nb-255.</title>
        <authorList>
            <person name="Starkenburg S.R."/>
            <person name="Chain P.S."/>
            <person name="Sayavedra-Soto L.A."/>
            <person name="Hauser L."/>
            <person name="Land M.L."/>
            <person name="Larimer F.W."/>
            <person name="Malfatti S.A."/>
            <person name="Klotz M.G."/>
            <person name="Bottomley P.J."/>
            <person name="Arp D.J."/>
            <person name="Hickey W.J."/>
        </authorList>
    </citation>
    <scope>NUCLEOTIDE SEQUENCE [LARGE SCALE GENOMIC DNA]</scope>
    <source>
        <strain evidence="4">ATCC 25391 / DSM 10237 / CIP 104748 / NCIMB 11846 / Nb-255</strain>
    </source>
</reference>
<dbReference type="STRING" id="323098.Nwi_1162"/>
<keyword evidence="4" id="KW-1185">Reference proteome</keyword>
<dbReference type="Proteomes" id="UP000002531">
    <property type="component" value="Chromosome"/>
</dbReference>
<dbReference type="eggNOG" id="ENOG5033ECW">
    <property type="taxonomic scope" value="Bacteria"/>
</dbReference>